<comment type="caution">
    <text evidence="2">The sequence shown here is derived from an EMBL/GenBank/DDBJ whole genome shotgun (WGS) entry which is preliminary data.</text>
</comment>
<reference evidence="2 3" key="1">
    <citation type="submission" date="2022-05" db="EMBL/GenBank/DDBJ databases">
        <title>A multi-omics perspective on studying reproductive biology in Daphnia sinensis.</title>
        <authorList>
            <person name="Jia J."/>
        </authorList>
    </citation>
    <scope>NUCLEOTIDE SEQUENCE [LARGE SCALE GENOMIC DNA]</scope>
    <source>
        <strain evidence="2 3">WSL</strain>
    </source>
</reference>
<proteinExistence type="predicted"/>
<gene>
    <name evidence="2" type="ORF">GHT06_016459</name>
</gene>
<keyword evidence="3" id="KW-1185">Reference proteome</keyword>
<name>A0AAD5KNK6_9CRUS</name>
<keyword evidence="1" id="KW-0812">Transmembrane</keyword>
<organism evidence="2 3">
    <name type="scientific">Daphnia sinensis</name>
    <dbReference type="NCBI Taxonomy" id="1820382"/>
    <lineage>
        <taxon>Eukaryota</taxon>
        <taxon>Metazoa</taxon>
        <taxon>Ecdysozoa</taxon>
        <taxon>Arthropoda</taxon>
        <taxon>Crustacea</taxon>
        <taxon>Branchiopoda</taxon>
        <taxon>Diplostraca</taxon>
        <taxon>Cladocera</taxon>
        <taxon>Anomopoda</taxon>
        <taxon>Daphniidae</taxon>
        <taxon>Daphnia</taxon>
        <taxon>Daphnia similis group</taxon>
    </lineage>
</organism>
<accession>A0AAD5KNK6</accession>
<feature type="transmembrane region" description="Helical" evidence="1">
    <location>
        <begin position="18"/>
        <end position="40"/>
    </location>
</feature>
<evidence type="ECO:0000313" key="3">
    <source>
        <dbReference type="Proteomes" id="UP000820818"/>
    </source>
</evidence>
<dbReference type="Proteomes" id="UP000820818">
    <property type="component" value="Linkage Group LG6"/>
</dbReference>
<protein>
    <submittedName>
        <fullName evidence="2">Uncharacterized protein</fullName>
    </submittedName>
</protein>
<dbReference type="EMBL" id="WJBH02000006">
    <property type="protein sequence ID" value="KAI9556669.1"/>
    <property type="molecule type" value="Genomic_DNA"/>
</dbReference>
<dbReference type="AlphaFoldDB" id="A0AAD5KNK6"/>
<evidence type="ECO:0000256" key="1">
    <source>
        <dbReference type="SAM" id="Phobius"/>
    </source>
</evidence>
<evidence type="ECO:0000313" key="2">
    <source>
        <dbReference type="EMBL" id="KAI9556669.1"/>
    </source>
</evidence>
<sequence length="103" mass="11686">MFQVSNQIKKPSTCWCDFLLLVSGLLLMSVLLAFYSVYLLRVDVTTSKQANRTNVTDATTGFESRKISTPLSILDAHDGVRNETGNGDRSWREQRFIAERLRS</sequence>
<keyword evidence="1" id="KW-0472">Membrane</keyword>
<keyword evidence="1" id="KW-1133">Transmembrane helix</keyword>